<dbReference type="RefSeq" id="WP_205042466.1">
    <property type="nucleotide sequence ID" value="NZ_CAJVAX010000012.1"/>
</dbReference>
<dbReference type="InterPro" id="IPR029044">
    <property type="entry name" value="Nucleotide-diphossugar_trans"/>
</dbReference>
<evidence type="ECO:0000259" key="1">
    <source>
        <dbReference type="Pfam" id="PF00535"/>
    </source>
</evidence>
<dbReference type="Gene3D" id="3.90.550.10">
    <property type="entry name" value="Spore Coat Polysaccharide Biosynthesis Protein SpsA, Chain A"/>
    <property type="match status" value="1"/>
</dbReference>
<reference evidence="2" key="1">
    <citation type="submission" date="2021-06" db="EMBL/GenBank/DDBJ databases">
        <authorList>
            <person name="Arsene-Ploetze F."/>
        </authorList>
    </citation>
    <scope>NUCLEOTIDE SEQUENCE</scope>
    <source>
        <strain evidence="2">SBRY1</strain>
    </source>
</reference>
<dbReference type="CDD" id="cd00761">
    <property type="entry name" value="Glyco_tranf_GTA_type"/>
    <property type="match status" value="1"/>
</dbReference>
<dbReference type="Pfam" id="PF00535">
    <property type="entry name" value="Glycos_transf_2"/>
    <property type="match status" value="1"/>
</dbReference>
<feature type="domain" description="Glycosyltransferase 2-like" evidence="1">
    <location>
        <begin position="5"/>
        <end position="126"/>
    </location>
</feature>
<dbReference type="Proteomes" id="UP001153328">
    <property type="component" value="Unassembled WGS sequence"/>
</dbReference>
<proteinExistence type="predicted"/>
<dbReference type="EMBL" id="CAJVAX010000012">
    <property type="protein sequence ID" value="CAG7627063.1"/>
    <property type="molecule type" value="Genomic_DNA"/>
</dbReference>
<gene>
    <name evidence="2" type="ORF">SBRY_20327</name>
</gene>
<name>A0A9W4GZI0_9ACTN</name>
<sequence>MGRVSVVVVVYNDAERLPTAVQSALDQTLPDVDVVIVDDHSPDRSFEVAQELSAAQPGRVSAYRLAENSGSGGGPRNRGMAEATGDYVMFLDSDDVLPPTAAEVLLRAAQEHGAEVATGKAVRRELPAGRTTVWAPGLYDTDAGAVLPGSVLHGIGAHPEMLMDTLVVNKLYRRDFLKRTGLAFPSGMLYEDFVFTGRLYAAQPVMAVIADPVYVWHVRRAAASLSVSLHRAVIENWRDRVAAHGLVVEDLRSAGLGELAEEAQAKFVDYDLPMYLRELPQRSAEYRAAWWRITREHLAGFAASAFPRAKAPYRWLVRSVMALPEPPAPALLGRLVELAAAPPRLVPPYDGDRDRPLLGDGPTAVPLDGLAALPAEELPVTVEGTVTAGATVRVSLLLHELYGRLAELDPRTVRVELTERSGLRPPLVAHAPLSAVNGGWAAEVAFPAGGLGSPRQLTSWSMRAEIGHADGSASTTEVRAAEAQRRRRDTVLLPPGRVLLVRTHVSERRALMLRCAGGLAGARRAAGSVRRRLAGR</sequence>
<dbReference type="PANTHER" id="PTHR22916:SF3">
    <property type="entry name" value="UDP-GLCNAC:BETAGAL BETA-1,3-N-ACETYLGLUCOSAMINYLTRANSFERASE-LIKE PROTEIN 1"/>
    <property type="match status" value="1"/>
</dbReference>
<evidence type="ECO:0000313" key="3">
    <source>
        <dbReference type="Proteomes" id="UP001153328"/>
    </source>
</evidence>
<organism evidence="2 3">
    <name type="scientific">Actinacidiphila bryophytorum</name>
    <dbReference type="NCBI Taxonomy" id="1436133"/>
    <lineage>
        <taxon>Bacteria</taxon>
        <taxon>Bacillati</taxon>
        <taxon>Actinomycetota</taxon>
        <taxon>Actinomycetes</taxon>
        <taxon>Kitasatosporales</taxon>
        <taxon>Streptomycetaceae</taxon>
        <taxon>Actinacidiphila</taxon>
    </lineage>
</organism>
<dbReference type="SUPFAM" id="SSF53448">
    <property type="entry name" value="Nucleotide-diphospho-sugar transferases"/>
    <property type="match status" value="1"/>
</dbReference>
<dbReference type="InterPro" id="IPR001173">
    <property type="entry name" value="Glyco_trans_2-like"/>
</dbReference>
<dbReference type="AlphaFoldDB" id="A0A9W4GZI0"/>
<accession>A0A9W4GZI0</accession>
<dbReference type="PANTHER" id="PTHR22916">
    <property type="entry name" value="GLYCOSYLTRANSFERASE"/>
    <property type="match status" value="1"/>
</dbReference>
<protein>
    <submittedName>
        <fullName evidence="2">Glycosyltransferase involved in cell wall bisynthesis</fullName>
    </submittedName>
</protein>
<comment type="caution">
    <text evidence="2">The sequence shown here is derived from an EMBL/GenBank/DDBJ whole genome shotgun (WGS) entry which is preliminary data.</text>
</comment>
<keyword evidence="3" id="KW-1185">Reference proteome</keyword>
<dbReference type="GO" id="GO:0016758">
    <property type="term" value="F:hexosyltransferase activity"/>
    <property type="evidence" value="ECO:0007669"/>
    <property type="project" value="UniProtKB-ARBA"/>
</dbReference>
<evidence type="ECO:0000313" key="2">
    <source>
        <dbReference type="EMBL" id="CAG7627063.1"/>
    </source>
</evidence>